<dbReference type="EMBL" id="NKHF01000099">
    <property type="protein sequence ID" value="PCK30016.1"/>
    <property type="molecule type" value="Genomic_DNA"/>
</dbReference>
<dbReference type="Gene3D" id="1.25.40.10">
    <property type="entry name" value="Tetratricopeptide repeat domain"/>
    <property type="match status" value="1"/>
</dbReference>
<dbReference type="SUPFAM" id="SSF48452">
    <property type="entry name" value="TPR-like"/>
    <property type="match status" value="1"/>
</dbReference>
<comment type="caution">
    <text evidence="1">The sequence shown here is derived from an EMBL/GenBank/DDBJ whole genome shotgun (WGS) entry which is preliminary data.</text>
</comment>
<keyword evidence="2" id="KW-1185">Reference proteome</keyword>
<gene>
    <name evidence="1" type="ORF">CEX98_19700</name>
</gene>
<dbReference type="AlphaFoldDB" id="A0A2A5JKR3"/>
<dbReference type="Pfam" id="PF14559">
    <property type="entry name" value="TPR_19"/>
    <property type="match status" value="1"/>
</dbReference>
<accession>A0A2A5JKR3</accession>
<dbReference type="RefSeq" id="WP_242441770.1">
    <property type="nucleotide sequence ID" value="NZ_NKHF01000099.1"/>
</dbReference>
<evidence type="ECO:0000313" key="2">
    <source>
        <dbReference type="Proteomes" id="UP000228621"/>
    </source>
</evidence>
<evidence type="ECO:0000313" key="1">
    <source>
        <dbReference type="EMBL" id="PCK30016.1"/>
    </source>
</evidence>
<sequence length="157" mass="17648">MLLGDLERALTFATQLAPSNVEILLNYADIYSLMGEKAKASEVYLQILASAPASQVEVVRIQALAHLGRHQEALIAIDEYLAEYPDSAEAFYVKSLIQTLIEEKYSAMASLKKSIDLGWSPSFYRLSWFKTLCHSPSLELRIGTEHFTYLCQVQITN</sequence>
<evidence type="ECO:0008006" key="3">
    <source>
        <dbReference type="Google" id="ProtNLM"/>
    </source>
</evidence>
<dbReference type="InterPro" id="IPR011990">
    <property type="entry name" value="TPR-like_helical_dom_sf"/>
</dbReference>
<organism evidence="1 2">
    <name type="scientific">Pseudoalteromonas piscicida</name>
    <dbReference type="NCBI Taxonomy" id="43662"/>
    <lineage>
        <taxon>Bacteria</taxon>
        <taxon>Pseudomonadati</taxon>
        <taxon>Pseudomonadota</taxon>
        <taxon>Gammaproteobacteria</taxon>
        <taxon>Alteromonadales</taxon>
        <taxon>Pseudoalteromonadaceae</taxon>
        <taxon>Pseudoalteromonas</taxon>
    </lineage>
</organism>
<name>A0A2A5JKR3_PSEO7</name>
<protein>
    <recommendedName>
        <fullName evidence="3">Tetratricopeptide repeat protein</fullName>
    </recommendedName>
</protein>
<reference evidence="2" key="1">
    <citation type="journal article" date="2019" name="Genome Announc.">
        <title>Draft Genome Sequence of Pseudoalteromonas piscicida Strain 36Y ROTHPW, an Hypersaline Seawater Isolate from the South Coast of Sonora, Mexico.</title>
        <authorList>
            <person name="Sanchez-Diaz R."/>
            <person name="Molina-Garza Z.J."/>
            <person name="Cruz-Suarez L.E."/>
            <person name="Selvin J."/>
            <person name="Kiran G.S."/>
            <person name="Ibarra-Gamez J.C."/>
            <person name="Gomez-Gil B."/>
            <person name="Galaviz-Silva L."/>
        </authorList>
    </citation>
    <scope>NUCLEOTIDE SEQUENCE [LARGE SCALE GENOMIC DNA]</scope>
    <source>
        <strain evidence="2">36Y_RITHPW</strain>
    </source>
</reference>
<dbReference type="Proteomes" id="UP000228621">
    <property type="component" value="Unassembled WGS sequence"/>
</dbReference>
<proteinExistence type="predicted"/>